<dbReference type="GeneID" id="118356219"/>
<evidence type="ECO:0000313" key="3">
    <source>
        <dbReference type="RefSeq" id="XP_035579634.1"/>
    </source>
</evidence>
<evidence type="ECO:0000313" key="2">
    <source>
        <dbReference type="Proteomes" id="UP000515165"/>
    </source>
</evidence>
<feature type="region of interest" description="Disordered" evidence="1">
    <location>
        <begin position="1"/>
        <end position="93"/>
    </location>
</feature>
<protein>
    <submittedName>
        <fullName evidence="3">Uncharacterized protein LOC118356219</fullName>
    </submittedName>
</protein>
<sequence length="344" mass="36408">MNRTPSQIPDFPTRVVPACGTLTDSNRDGQGGRGSRQGGGPGRERGPRARQKTPSLSQRGRDHPLGKVQQTAPSWPGWEERGRGGKGPSSWLSIPLASTLPPSLPSALRCQPHRVTLGQLQAVLLPSGSQPAPTGDSCPLRLLPPSLALSPCFCPHIPTPSRCPTSPTPSPGDVGDLSRILEGTLSPLCHRQTSLQEEGPSSTAFSTPGAQTSKEKRAQERGRGQEAWAGGLGRRAGQDGWAREPSRGLCTSNQDISPKGPACLHYSLRALGDLAPAHLSSLGWSPPHSHSPPRPLHLSSLVSPARRAAFLTWHFVYPTSKQHSGLGCFLGLLIFSGGGGPRDF</sequence>
<name>A0A6P9F1E2_ZALCA</name>
<proteinExistence type="predicted"/>
<dbReference type="RefSeq" id="XP_035579634.1">
    <property type="nucleotide sequence ID" value="XM_035723741.1"/>
</dbReference>
<dbReference type="AlphaFoldDB" id="A0A6P9F1E2"/>
<feature type="region of interest" description="Disordered" evidence="1">
    <location>
        <begin position="193"/>
        <end position="254"/>
    </location>
</feature>
<organism evidence="2 3">
    <name type="scientific">Zalophus californianus</name>
    <name type="common">California sealion</name>
    <dbReference type="NCBI Taxonomy" id="9704"/>
    <lineage>
        <taxon>Eukaryota</taxon>
        <taxon>Metazoa</taxon>
        <taxon>Chordata</taxon>
        <taxon>Craniata</taxon>
        <taxon>Vertebrata</taxon>
        <taxon>Euteleostomi</taxon>
        <taxon>Mammalia</taxon>
        <taxon>Eutheria</taxon>
        <taxon>Laurasiatheria</taxon>
        <taxon>Carnivora</taxon>
        <taxon>Caniformia</taxon>
        <taxon>Pinnipedia</taxon>
        <taxon>Otariidae</taxon>
        <taxon>Zalophus</taxon>
    </lineage>
</organism>
<reference evidence="3" key="1">
    <citation type="submission" date="2025-08" db="UniProtKB">
        <authorList>
            <consortium name="RefSeq"/>
        </authorList>
    </citation>
    <scope>IDENTIFICATION</scope>
    <source>
        <tissue evidence="3">Blood</tissue>
    </source>
</reference>
<feature type="compositionally biased region" description="Gly residues" evidence="1">
    <location>
        <begin position="29"/>
        <end position="41"/>
    </location>
</feature>
<feature type="compositionally biased region" description="Polar residues" evidence="1">
    <location>
        <begin position="193"/>
        <end position="212"/>
    </location>
</feature>
<dbReference type="KEGG" id="zca:118356219"/>
<evidence type="ECO:0000256" key="1">
    <source>
        <dbReference type="SAM" id="MobiDB-lite"/>
    </source>
</evidence>
<keyword evidence="2" id="KW-1185">Reference proteome</keyword>
<feature type="compositionally biased region" description="Basic and acidic residues" evidence="1">
    <location>
        <begin position="213"/>
        <end position="224"/>
    </location>
</feature>
<gene>
    <name evidence="3" type="primary">LOC118356219</name>
</gene>
<accession>A0A6P9F1E2</accession>
<dbReference type="Proteomes" id="UP000515165">
    <property type="component" value="Chromosome 13"/>
</dbReference>